<dbReference type="AlphaFoldDB" id="G4T9F3"/>
<keyword evidence="2" id="KW-0812">Transmembrane</keyword>
<dbReference type="HOGENOM" id="CLU_033258_0_0_1"/>
<protein>
    <recommendedName>
        <fullName evidence="3">DUF6533 domain-containing protein</fullName>
    </recommendedName>
</protein>
<name>G4T9F3_SERID</name>
<sequence length="478" mass="53755">MDDLAIAHTFGPITLDSIREGAYAVRTARAVNYGAIAVMLWDMLLNLDREVELIWKSRWNFVKILFFFNRYISPMVLCVDVCHEWDTTGAGCIGVSTGRCRKWYTAAYLVQIACSASTSLLVSCRLWAWYELSTPTLYFLFSVWLSGFVSSAAVMLNGLWGPDNGMVYLSAFNVCITIEDDIWIQWLSGTLSHSIYFISLFFSALTAPRSSRHTALAILYRDGLFFYLLTSATMLAALLTWRFAPRLYMGVIIYMPWITMQILLSRLLLHVRTSHIFYAHPHSSIAAMANSQAGSVSSVLNDYPLQSLPAKLSREDLQTRMSPSASPVTKDGKRQGSLAPSNINETLSQIHKPRRMCSLGASRSMSGIVDNVPNPNQGTVEREEDTEGRINGDTEGACVETEDACIPLPTWLPEYLRTHPAMKRFWWMKPKLNPSSSGGPNRTNSQEVYVYVEDYVPEGPSEVGGLRESRLGRYDHWL</sequence>
<dbReference type="InterPro" id="IPR045340">
    <property type="entry name" value="DUF6533"/>
</dbReference>
<reference evidence="4 5" key="1">
    <citation type="journal article" date="2011" name="PLoS Pathog.">
        <title>Endophytic Life Strategies Decoded by Genome and Transcriptome Analyses of the Mutualistic Root Symbiont Piriformospora indica.</title>
        <authorList>
            <person name="Zuccaro A."/>
            <person name="Lahrmann U."/>
            <person name="Guldener U."/>
            <person name="Langen G."/>
            <person name="Pfiffi S."/>
            <person name="Biedenkopf D."/>
            <person name="Wong P."/>
            <person name="Samans B."/>
            <person name="Grimm C."/>
            <person name="Basiewicz M."/>
            <person name="Murat C."/>
            <person name="Martin F."/>
            <person name="Kogel K.H."/>
        </authorList>
    </citation>
    <scope>NUCLEOTIDE SEQUENCE [LARGE SCALE GENOMIC DNA]</scope>
    <source>
        <strain evidence="4 5">DSM 11827</strain>
    </source>
</reference>
<feature type="transmembrane region" description="Helical" evidence="2">
    <location>
        <begin position="106"/>
        <end position="130"/>
    </location>
</feature>
<dbReference type="OrthoDB" id="3251775at2759"/>
<evidence type="ECO:0000313" key="4">
    <source>
        <dbReference type="EMBL" id="CCA67929.1"/>
    </source>
</evidence>
<dbReference type="EMBL" id="CAFZ01000022">
    <property type="protein sequence ID" value="CCA67929.1"/>
    <property type="molecule type" value="Genomic_DNA"/>
</dbReference>
<keyword evidence="2" id="KW-1133">Transmembrane helix</keyword>
<feature type="transmembrane region" description="Helical" evidence="2">
    <location>
        <begin position="247"/>
        <end position="269"/>
    </location>
</feature>
<evidence type="ECO:0000313" key="5">
    <source>
        <dbReference type="Proteomes" id="UP000007148"/>
    </source>
</evidence>
<feature type="region of interest" description="Disordered" evidence="1">
    <location>
        <begin position="315"/>
        <end position="341"/>
    </location>
</feature>
<evidence type="ECO:0000256" key="1">
    <source>
        <dbReference type="SAM" id="MobiDB-lite"/>
    </source>
</evidence>
<keyword evidence="2" id="KW-0472">Membrane</keyword>
<feature type="region of interest" description="Disordered" evidence="1">
    <location>
        <begin position="365"/>
        <end position="394"/>
    </location>
</feature>
<organism evidence="4 5">
    <name type="scientific">Serendipita indica (strain DSM 11827)</name>
    <name type="common">Root endophyte fungus</name>
    <name type="synonym">Piriformospora indica</name>
    <dbReference type="NCBI Taxonomy" id="1109443"/>
    <lineage>
        <taxon>Eukaryota</taxon>
        <taxon>Fungi</taxon>
        <taxon>Dikarya</taxon>
        <taxon>Basidiomycota</taxon>
        <taxon>Agaricomycotina</taxon>
        <taxon>Agaricomycetes</taxon>
        <taxon>Sebacinales</taxon>
        <taxon>Serendipitaceae</taxon>
        <taxon>Serendipita</taxon>
    </lineage>
</organism>
<evidence type="ECO:0000259" key="3">
    <source>
        <dbReference type="Pfam" id="PF20151"/>
    </source>
</evidence>
<feature type="domain" description="DUF6533" evidence="3">
    <location>
        <begin position="35"/>
        <end position="74"/>
    </location>
</feature>
<proteinExistence type="predicted"/>
<evidence type="ECO:0000256" key="2">
    <source>
        <dbReference type="SAM" id="Phobius"/>
    </source>
</evidence>
<dbReference type="InParanoid" id="G4T9F3"/>
<keyword evidence="5" id="KW-1185">Reference proteome</keyword>
<accession>G4T9F3</accession>
<dbReference type="Proteomes" id="UP000007148">
    <property type="component" value="Unassembled WGS sequence"/>
</dbReference>
<dbReference type="Pfam" id="PF20151">
    <property type="entry name" value="DUF6533"/>
    <property type="match status" value="1"/>
</dbReference>
<dbReference type="STRING" id="1109443.G4T9F3"/>
<feature type="transmembrane region" description="Helical" evidence="2">
    <location>
        <begin position="136"/>
        <end position="159"/>
    </location>
</feature>
<feature type="transmembrane region" description="Helical" evidence="2">
    <location>
        <begin position="219"/>
        <end position="241"/>
    </location>
</feature>
<comment type="caution">
    <text evidence="4">The sequence shown here is derived from an EMBL/GenBank/DDBJ whole genome shotgun (WGS) entry which is preliminary data.</text>
</comment>
<gene>
    <name evidence="4" type="ORF">PIIN_01798</name>
</gene>
<feature type="transmembrane region" description="Helical" evidence="2">
    <location>
        <begin position="190"/>
        <end position="207"/>
    </location>
</feature>